<organism evidence="2 3">
    <name type="scientific">Gymnopilus junonius</name>
    <name type="common">Spectacular rustgill mushroom</name>
    <name type="synonym">Gymnopilus spectabilis subsp. junonius</name>
    <dbReference type="NCBI Taxonomy" id="109634"/>
    <lineage>
        <taxon>Eukaryota</taxon>
        <taxon>Fungi</taxon>
        <taxon>Dikarya</taxon>
        <taxon>Basidiomycota</taxon>
        <taxon>Agaricomycotina</taxon>
        <taxon>Agaricomycetes</taxon>
        <taxon>Agaricomycetidae</taxon>
        <taxon>Agaricales</taxon>
        <taxon>Agaricineae</taxon>
        <taxon>Hymenogastraceae</taxon>
        <taxon>Gymnopilus</taxon>
    </lineage>
</organism>
<gene>
    <name evidence="2" type="ORF">CPB84DRAFT_1842354</name>
</gene>
<accession>A0A9P5TST2</accession>
<comment type="caution">
    <text evidence="2">The sequence shown here is derived from an EMBL/GenBank/DDBJ whole genome shotgun (WGS) entry which is preliminary data.</text>
</comment>
<protein>
    <submittedName>
        <fullName evidence="2">Uncharacterized protein</fullName>
    </submittedName>
</protein>
<sequence length="420" mass="46607">MPHSSLQPTSTSRSRRMFKTSHVYQRVRNNQSQSPPRASSSETGSSRSSPFVSRSSSPLPRSSSPPRSILSHHDSPDEEDILSDPEPNTTVDNVSNDYLVSKGCILGRIRLMWDDLHPILEEGMLIDAGKFVRHRRWASEYHDLISVIPLAPDLVLASGEGGLQHVAAELDFRRGKACATDVSTIKANIHQWYEFQPAIDAVGGRHLLGFHHAAIGRMLCPADLDWDDPSVRKALQDGKKQILPSNFPRVFWKDEIIYGDFFEGFMQGELVVKAFLHIFIGPSAARDTSTSRSTRQGNAAIHGITTVTVYAIAYAATILRFVLSGQSTMSCGARTKGKWPYKDFYNELVQTMQGMDTDDLEDLMGWWQDTIFGGYDDENDDEDNRSSMAARMRAQAKEKQARKAAEEAAATATAAAQLTA</sequence>
<proteinExistence type="predicted"/>
<evidence type="ECO:0000313" key="2">
    <source>
        <dbReference type="EMBL" id="KAF8911102.1"/>
    </source>
</evidence>
<feature type="compositionally biased region" description="Basic and acidic residues" evidence="1">
    <location>
        <begin position="395"/>
        <end position="406"/>
    </location>
</feature>
<evidence type="ECO:0000313" key="3">
    <source>
        <dbReference type="Proteomes" id="UP000724874"/>
    </source>
</evidence>
<dbReference type="Proteomes" id="UP000724874">
    <property type="component" value="Unassembled WGS sequence"/>
</dbReference>
<evidence type="ECO:0000256" key="1">
    <source>
        <dbReference type="SAM" id="MobiDB-lite"/>
    </source>
</evidence>
<name>A0A9P5TST2_GYMJU</name>
<dbReference type="InterPro" id="IPR046521">
    <property type="entry name" value="DUF6698"/>
</dbReference>
<feature type="compositionally biased region" description="Low complexity" evidence="1">
    <location>
        <begin position="34"/>
        <end position="68"/>
    </location>
</feature>
<feature type="compositionally biased region" description="Low complexity" evidence="1">
    <location>
        <begin position="407"/>
        <end position="420"/>
    </location>
</feature>
<dbReference type="OrthoDB" id="2662502at2759"/>
<dbReference type="EMBL" id="JADNYJ010000005">
    <property type="protein sequence ID" value="KAF8911102.1"/>
    <property type="molecule type" value="Genomic_DNA"/>
</dbReference>
<feature type="compositionally biased region" description="Polar residues" evidence="1">
    <location>
        <begin position="1"/>
        <end position="12"/>
    </location>
</feature>
<dbReference type="AlphaFoldDB" id="A0A9P5TST2"/>
<dbReference type="Pfam" id="PF20414">
    <property type="entry name" value="DUF6698"/>
    <property type="match status" value="1"/>
</dbReference>
<feature type="region of interest" description="Disordered" evidence="1">
    <location>
        <begin position="377"/>
        <end position="420"/>
    </location>
</feature>
<reference evidence="2" key="1">
    <citation type="submission" date="2020-11" db="EMBL/GenBank/DDBJ databases">
        <authorList>
            <consortium name="DOE Joint Genome Institute"/>
            <person name="Ahrendt S."/>
            <person name="Riley R."/>
            <person name="Andreopoulos W."/>
            <person name="LaButti K."/>
            <person name="Pangilinan J."/>
            <person name="Ruiz-duenas F.J."/>
            <person name="Barrasa J.M."/>
            <person name="Sanchez-Garcia M."/>
            <person name="Camarero S."/>
            <person name="Miyauchi S."/>
            <person name="Serrano A."/>
            <person name="Linde D."/>
            <person name="Babiker R."/>
            <person name="Drula E."/>
            <person name="Ayuso-Fernandez I."/>
            <person name="Pacheco R."/>
            <person name="Padilla G."/>
            <person name="Ferreira P."/>
            <person name="Barriuso J."/>
            <person name="Kellner H."/>
            <person name="Castanera R."/>
            <person name="Alfaro M."/>
            <person name="Ramirez L."/>
            <person name="Pisabarro A.G."/>
            <person name="Kuo A."/>
            <person name="Tritt A."/>
            <person name="Lipzen A."/>
            <person name="He G."/>
            <person name="Yan M."/>
            <person name="Ng V."/>
            <person name="Cullen D."/>
            <person name="Martin F."/>
            <person name="Rosso M.-N."/>
            <person name="Henrissat B."/>
            <person name="Hibbett D."/>
            <person name="Martinez A.T."/>
            <person name="Grigoriev I.V."/>
        </authorList>
    </citation>
    <scope>NUCLEOTIDE SEQUENCE</scope>
    <source>
        <strain evidence="2">AH 44721</strain>
    </source>
</reference>
<keyword evidence="3" id="KW-1185">Reference proteome</keyword>
<feature type="region of interest" description="Disordered" evidence="1">
    <location>
        <begin position="1"/>
        <end position="94"/>
    </location>
</feature>